<feature type="domain" description="PurM-like C-terminal" evidence="17">
    <location>
        <begin position="229"/>
        <end position="388"/>
    </location>
</feature>
<dbReference type="UniPathway" id="UPA00074">
    <property type="reaction ID" value="UER00129"/>
</dbReference>
<dbReference type="PANTHER" id="PTHR10520">
    <property type="entry name" value="TRIFUNCTIONAL PURINE BIOSYNTHETIC PROTEIN ADENOSINE-3-RELATED"/>
    <property type="match status" value="1"/>
</dbReference>
<dbReference type="Proteomes" id="UP000003346">
    <property type="component" value="Unassembled WGS sequence"/>
</dbReference>
<evidence type="ECO:0000256" key="14">
    <source>
        <dbReference type="ARBA" id="ARBA00049057"/>
    </source>
</evidence>
<organism evidence="18 19">
    <name type="scientific">Oenococcus oeni ATCC BAA-1163</name>
    <dbReference type="NCBI Taxonomy" id="379360"/>
    <lineage>
        <taxon>Bacteria</taxon>
        <taxon>Bacillati</taxon>
        <taxon>Bacillota</taxon>
        <taxon>Bacilli</taxon>
        <taxon>Lactobacillales</taxon>
        <taxon>Lactobacillaceae</taxon>
        <taxon>Oenococcus</taxon>
    </lineage>
</organism>
<dbReference type="Gene3D" id="3.90.650.10">
    <property type="entry name" value="PurM-like C-terminal domain"/>
    <property type="match status" value="1"/>
</dbReference>
<evidence type="ECO:0000256" key="10">
    <source>
        <dbReference type="ARBA" id="ARBA00022840"/>
    </source>
</evidence>
<dbReference type="EMBL" id="AAUV01000059">
    <property type="protein sequence ID" value="EAV38898.1"/>
    <property type="molecule type" value="Genomic_DNA"/>
</dbReference>
<evidence type="ECO:0000256" key="11">
    <source>
        <dbReference type="ARBA" id="ARBA00031908"/>
    </source>
</evidence>
<evidence type="ECO:0000256" key="8">
    <source>
        <dbReference type="ARBA" id="ARBA00022741"/>
    </source>
</evidence>
<keyword evidence="10 15" id="KW-0067">ATP-binding</keyword>
<dbReference type="GO" id="GO:0005524">
    <property type="term" value="F:ATP binding"/>
    <property type="evidence" value="ECO:0007669"/>
    <property type="project" value="UniProtKB-KW"/>
</dbReference>
<evidence type="ECO:0000256" key="5">
    <source>
        <dbReference type="ARBA" id="ARBA00020367"/>
    </source>
</evidence>
<keyword evidence="9 15" id="KW-0658">Purine biosynthesis</keyword>
<dbReference type="InterPro" id="IPR010918">
    <property type="entry name" value="PurM-like_C_dom"/>
</dbReference>
<dbReference type="Pfam" id="PF00586">
    <property type="entry name" value="AIRS"/>
    <property type="match status" value="1"/>
</dbReference>
<dbReference type="PANTHER" id="PTHR10520:SF12">
    <property type="entry name" value="TRIFUNCTIONAL PURINE BIOSYNTHETIC PROTEIN ADENOSINE-3"/>
    <property type="match status" value="1"/>
</dbReference>
<accession>A0NKK8</accession>
<dbReference type="Pfam" id="PF02769">
    <property type="entry name" value="AIRS_C"/>
    <property type="match status" value="1"/>
</dbReference>
<dbReference type="InterPro" id="IPR036676">
    <property type="entry name" value="PurM-like_C_sf"/>
</dbReference>
<comment type="catalytic activity">
    <reaction evidence="14 15">
        <text>2-formamido-N(1)-(5-O-phospho-beta-D-ribosyl)acetamidine + ATP = 5-amino-1-(5-phospho-beta-D-ribosyl)imidazole + ADP + phosphate + H(+)</text>
        <dbReference type="Rhea" id="RHEA:23032"/>
        <dbReference type="ChEBI" id="CHEBI:15378"/>
        <dbReference type="ChEBI" id="CHEBI:30616"/>
        <dbReference type="ChEBI" id="CHEBI:43474"/>
        <dbReference type="ChEBI" id="CHEBI:137981"/>
        <dbReference type="ChEBI" id="CHEBI:147287"/>
        <dbReference type="ChEBI" id="CHEBI:456216"/>
        <dbReference type="EC" id="6.3.3.1"/>
    </reaction>
</comment>
<evidence type="ECO:0000256" key="7">
    <source>
        <dbReference type="ARBA" id="ARBA00022598"/>
    </source>
</evidence>
<dbReference type="GO" id="GO:0004637">
    <property type="term" value="F:phosphoribosylamine-glycine ligase activity"/>
    <property type="evidence" value="ECO:0007669"/>
    <property type="project" value="TreeGrafter"/>
</dbReference>
<evidence type="ECO:0000256" key="3">
    <source>
        <dbReference type="ARBA" id="ARBA00010280"/>
    </source>
</evidence>
<dbReference type="InterPro" id="IPR036921">
    <property type="entry name" value="PurM-like_N_sf"/>
</dbReference>
<dbReference type="GO" id="GO:0046084">
    <property type="term" value="P:adenine biosynthetic process"/>
    <property type="evidence" value="ECO:0007669"/>
    <property type="project" value="TreeGrafter"/>
</dbReference>
<evidence type="ECO:0000256" key="13">
    <source>
        <dbReference type="ARBA" id="ARBA00033093"/>
    </source>
</evidence>
<proteinExistence type="inferred from homology"/>
<keyword evidence="8 15" id="KW-0547">Nucleotide-binding</keyword>
<dbReference type="GO" id="GO:0006189">
    <property type="term" value="P:'de novo' IMP biosynthetic process"/>
    <property type="evidence" value="ECO:0007669"/>
    <property type="project" value="UniProtKB-UniRule"/>
</dbReference>
<dbReference type="FunFam" id="3.30.1330.10:FF:000001">
    <property type="entry name" value="Phosphoribosylformylglycinamidine cyclo-ligase"/>
    <property type="match status" value="1"/>
</dbReference>
<protein>
    <recommendedName>
        <fullName evidence="5 15">Phosphoribosylformylglycinamidine cyclo-ligase</fullName>
        <ecNumber evidence="4 15">6.3.3.1</ecNumber>
    </recommendedName>
    <alternativeName>
        <fullName evidence="12 15">AIR synthase</fullName>
    </alternativeName>
    <alternativeName>
        <fullName evidence="13 15">AIRS</fullName>
    </alternativeName>
    <alternativeName>
        <fullName evidence="11 15">Phosphoribosyl-aminoimidazole synthetase</fullName>
    </alternativeName>
</protein>
<evidence type="ECO:0000259" key="16">
    <source>
        <dbReference type="Pfam" id="PF00586"/>
    </source>
</evidence>
<evidence type="ECO:0000256" key="9">
    <source>
        <dbReference type="ARBA" id="ARBA00022755"/>
    </source>
</evidence>
<evidence type="ECO:0000256" key="12">
    <source>
        <dbReference type="ARBA" id="ARBA00032931"/>
    </source>
</evidence>
<evidence type="ECO:0000313" key="19">
    <source>
        <dbReference type="Proteomes" id="UP000003346"/>
    </source>
</evidence>
<comment type="caution">
    <text evidence="18">The sequence shown here is derived from an EMBL/GenBank/DDBJ whole genome shotgun (WGS) entry which is preliminary data.</text>
</comment>
<name>A0NKK8_OENOE</name>
<dbReference type="SUPFAM" id="SSF55326">
    <property type="entry name" value="PurM N-terminal domain-like"/>
    <property type="match status" value="1"/>
</dbReference>
<evidence type="ECO:0000256" key="6">
    <source>
        <dbReference type="ARBA" id="ARBA00022490"/>
    </source>
</evidence>
<evidence type="ECO:0000256" key="1">
    <source>
        <dbReference type="ARBA" id="ARBA00004496"/>
    </source>
</evidence>
<feature type="domain" description="PurM-like N-terminal" evidence="16">
    <location>
        <begin position="110"/>
        <end position="215"/>
    </location>
</feature>
<dbReference type="FunFam" id="3.90.650.10:FF:000011">
    <property type="entry name" value="Phosphoribosylformylglycinamidine cyclo-ligase"/>
    <property type="match status" value="1"/>
</dbReference>
<sequence>MAMASQLLILMVIILRQSMIINPLCRTRLMPDWLISIPNRLLLCQKYFLLGKVFKMVDAYSLAGVDIQAGNQAVKKMSTAVKSTYNDQVLAGVGGFASLFKFPEGYSKPVLVSGTDGVGSKLLLAQAANEHQSIGQDLVAMVVNDLLAQGAKPLFMLDYIGIDKVSSDKVAEIVSGIAKACRQSKMALIGGETAELPDMYFKDEYDLAAFAVGVVEEDKILNGNRLQFGDTLLGIASNGLHSNGYSLVRNLLLTRAKKTWSQLDDSLQNELLRPTRIYAASLIPLLNNNKIHALSHITGGGLLENVPRMLSNQTAVEINWGSWPILEIFQRLQETGKLSNHEMLETFNLGIGMVAAVSADESAEIMNQLKKSGEKVYQIGKVVSRAKSQQIINFIGNEPWKEKS</sequence>
<evidence type="ECO:0000256" key="4">
    <source>
        <dbReference type="ARBA" id="ARBA00013047"/>
    </source>
</evidence>
<keyword evidence="7 15" id="KW-0436">Ligase</keyword>
<dbReference type="HAMAP" id="MF_00741">
    <property type="entry name" value="AIRS"/>
    <property type="match status" value="1"/>
</dbReference>
<dbReference type="CDD" id="cd02196">
    <property type="entry name" value="PurM"/>
    <property type="match status" value="1"/>
</dbReference>
<gene>
    <name evidence="15 18" type="primary">purM</name>
    <name evidence="18" type="ORF">OENOO_64006</name>
</gene>
<dbReference type="GO" id="GO:0005829">
    <property type="term" value="C:cytosol"/>
    <property type="evidence" value="ECO:0007669"/>
    <property type="project" value="TreeGrafter"/>
</dbReference>
<evidence type="ECO:0000256" key="15">
    <source>
        <dbReference type="HAMAP-Rule" id="MF_00741"/>
    </source>
</evidence>
<evidence type="ECO:0000256" key="2">
    <source>
        <dbReference type="ARBA" id="ARBA00004686"/>
    </source>
</evidence>
<dbReference type="Gene3D" id="3.30.1330.10">
    <property type="entry name" value="PurM-like, N-terminal domain"/>
    <property type="match status" value="1"/>
</dbReference>
<dbReference type="GO" id="GO:0004641">
    <property type="term" value="F:phosphoribosylformylglycinamidine cyclo-ligase activity"/>
    <property type="evidence" value="ECO:0007669"/>
    <property type="project" value="UniProtKB-UniRule"/>
</dbReference>
<dbReference type="InterPro" id="IPR016188">
    <property type="entry name" value="PurM-like_N"/>
</dbReference>
<dbReference type="NCBIfam" id="TIGR00878">
    <property type="entry name" value="purM"/>
    <property type="match status" value="1"/>
</dbReference>
<comment type="similarity">
    <text evidence="3 15">Belongs to the AIR synthase family.</text>
</comment>
<keyword evidence="6 15" id="KW-0963">Cytoplasm</keyword>
<dbReference type="SUPFAM" id="SSF56042">
    <property type="entry name" value="PurM C-terminal domain-like"/>
    <property type="match status" value="1"/>
</dbReference>
<dbReference type="HOGENOM" id="CLU_047116_0_0_9"/>
<evidence type="ECO:0000313" key="18">
    <source>
        <dbReference type="EMBL" id="EAV38898.1"/>
    </source>
</evidence>
<evidence type="ECO:0000259" key="17">
    <source>
        <dbReference type="Pfam" id="PF02769"/>
    </source>
</evidence>
<comment type="subcellular location">
    <subcellularLocation>
        <location evidence="1 15">Cytoplasm</location>
    </subcellularLocation>
</comment>
<dbReference type="AlphaFoldDB" id="A0NKK8"/>
<comment type="pathway">
    <text evidence="2 15">Purine metabolism; IMP biosynthesis via de novo pathway; 5-amino-1-(5-phospho-D-ribosyl)imidazole from N(2)-formyl-N(1)-(5-phospho-D-ribosyl)glycinamide: step 2/2.</text>
</comment>
<dbReference type="EC" id="6.3.3.1" evidence="4 15"/>
<reference evidence="18 19" key="1">
    <citation type="submission" date="2006-11" db="EMBL/GenBank/DDBJ databases">
        <authorList>
            <consortium name="Laboratoire de Microbiologie (Universite Bourgogne)"/>
            <consortium name="GENOME Express"/>
            <consortium name="UMR Oenologie Ampelologie (Universite Bordeaux 2)"/>
            <person name="Guzzo J."/>
        </authorList>
    </citation>
    <scope>NUCLEOTIDE SEQUENCE [LARGE SCALE GENOMIC DNA]</scope>
    <source>
        <strain evidence="18 19">ATCC BAA-1163</strain>
    </source>
</reference>
<dbReference type="InterPro" id="IPR004733">
    <property type="entry name" value="PurM_cligase"/>
</dbReference>